<dbReference type="KEGG" id="bsb:Bresu_3078"/>
<name>D9QPC1_BRESC</name>
<keyword evidence="1" id="KW-0812">Transmembrane</keyword>
<dbReference type="BioCyc" id="BSUB633149:G1GM8-3095-MONOMER"/>
<feature type="transmembrane region" description="Helical" evidence="1">
    <location>
        <begin position="228"/>
        <end position="252"/>
    </location>
</feature>
<dbReference type="RefSeq" id="WP_013270484.1">
    <property type="nucleotide sequence ID" value="NC_014375.1"/>
</dbReference>
<evidence type="ECO:0000256" key="1">
    <source>
        <dbReference type="SAM" id="Phobius"/>
    </source>
</evidence>
<dbReference type="EMBL" id="CP002102">
    <property type="protein sequence ID" value="ADL02384.1"/>
    <property type="molecule type" value="Genomic_DNA"/>
</dbReference>
<dbReference type="OrthoDB" id="9809543at2"/>
<evidence type="ECO:0008006" key="4">
    <source>
        <dbReference type="Google" id="ProtNLM"/>
    </source>
</evidence>
<dbReference type="eggNOG" id="COG5473">
    <property type="taxonomic scope" value="Bacteria"/>
</dbReference>
<accession>D9QPC1</accession>
<evidence type="ECO:0000313" key="2">
    <source>
        <dbReference type="EMBL" id="ADL02384.1"/>
    </source>
</evidence>
<dbReference type="InParanoid" id="D9QPC1"/>
<keyword evidence="1" id="KW-1133">Transmembrane helix</keyword>
<sequence length="261" mass="28087">MSSIPVTPRPTAAPGVRRITETDINWALSEGWKDFNAKRGDILVLAVLYPVLGLLAAVIALNDRLLPVFFPLVAGLSVMGPAVAAGFYEIARRREAGIDSSWIHFFDPLNGRSRTPLFMLTLMSLVFFVTWIIAAWLIYQATLAQVGPMTIVGGFQQLFSTPQGWAMVIVGNLVGAAFAVLTVVLTLVSFPMVVDRPVDAGTAVGTSIRAVGRNPGAVASWGLRVAGLLILGSLPLFIGLAVVLPVLGYATWHLYTRMVER</sequence>
<proteinExistence type="predicted"/>
<protein>
    <recommendedName>
        <fullName evidence="4">DUF2189 domain-containing protein</fullName>
    </recommendedName>
</protein>
<gene>
    <name evidence="2" type="ordered locus">Bresu_3078</name>
</gene>
<feature type="transmembrane region" description="Helical" evidence="1">
    <location>
        <begin position="68"/>
        <end position="88"/>
    </location>
</feature>
<keyword evidence="3" id="KW-1185">Reference proteome</keyword>
<feature type="transmembrane region" description="Helical" evidence="1">
    <location>
        <begin position="117"/>
        <end position="139"/>
    </location>
</feature>
<dbReference type="STRING" id="633149.Bresu_3078"/>
<dbReference type="AlphaFoldDB" id="D9QPC1"/>
<reference evidence="3" key="1">
    <citation type="journal article" date="2011" name="J. Bacteriol.">
        <title>Genome sequences of eight morphologically diverse alphaproteobacteria.</title>
        <authorList>
            <consortium name="US DOE Joint Genome Institute"/>
            <person name="Brown P.J."/>
            <person name="Kysela D.T."/>
            <person name="Buechlein A."/>
            <person name="Hemmerich C."/>
            <person name="Brun Y.V."/>
        </authorList>
    </citation>
    <scope>NUCLEOTIDE SEQUENCE [LARGE SCALE GENOMIC DNA]</scope>
    <source>
        <strain evidence="3">ATCC 15264 / DSM 4735 / LMG 14903 / NBRC 16000 / CB 81</strain>
    </source>
</reference>
<dbReference type="Pfam" id="PF09955">
    <property type="entry name" value="DUF2189"/>
    <property type="match status" value="1"/>
</dbReference>
<dbReference type="HOGENOM" id="CLU_067791_0_0_5"/>
<evidence type="ECO:0000313" key="3">
    <source>
        <dbReference type="Proteomes" id="UP000002696"/>
    </source>
</evidence>
<dbReference type="InterPro" id="IPR018692">
    <property type="entry name" value="DUF2189"/>
</dbReference>
<feature type="transmembrane region" description="Helical" evidence="1">
    <location>
        <begin position="165"/>
        <end position="188"/>
    </location>
</feature>
<organism evidence="2 3">
    <name type="scientific">Brevundimonas subvibrioides (strain ATCC 15264 / DSM 4735 / LMG 14903 / NBRC 16000 / CB 81)</name>
    <name type="common">Caulobacter subvibrioides</name>
    <dbReference type="NCBI Taxonomy" id="633149"/>
    <lineage>
        <taxon>Bacteria</taxon>
        <taxon>Pseudomonadati</taxon>
        <taxon>Pseudomonadota</taxon>
        <taxon>Alphaproteobacteria</taxon>
        <taxon>Caulobacterales</taxon>
        <taxon>Caulobacteraceae</taxon>
        <taxon>Brevundimonas</taxon>
    </lineage>
</organism>
<feature type="transmembrane region" description="Helical" evidence="1">
    <location>
        <begin position="42"/>
        <end position="62"/>
    </location>
</feature>
<keyword evidence="1" id="KW-0472">Membrane</keyword>
<dbReference type="Proteomes" id="UP000002696">
    <property type="component" value="Chromosome"/>
</dbReference>